<gene>
    <name evidence="2" type="ORF">NPIL_589961</name>
</gene>
<accession>A0A8X6UNU8</accession>
<evidence type="ECO:0000313" key="2">
    <source>
        <dbReference type="EMBL" id="GFU42382.1"/>
    </source>
</evidence>
<reference evidence="2" key="1">
    <citation type="submission" date="2020-08" db="EMBL/GenBank/DDBJ databases">
        <title>Multicomponent nature underlies the extraordinary mechanical properties of spider dragline silk.</title>
        <authorList>
            <person name="Kono N."/>
            <person name="Nakamura H."/>
            <person name="Mori M."/>
            <person name="Yoshida Y."/>
            <person name="Ohtoshi R."/>
            <person name="Malay A.D."/>
            <person name="Moran D.A.P."/>
            <person name="Tomita M."/>
            <person name="Numata K."/>
            <person name="Arakawa K."/>
        </authorList>
    </citation>
    <scope>NUCLEOTIDE SEQUENCE</scope>
</reference>
<dbReference type="Proteomes" id="UP000887013">
    <property type="component" value="Unassembled WGS sequence"/>
</dbReference>
<proteinExistence type="predicted"/>
<keyword evidence="3" id="KW-1185">Reference proteome</keyword>
<name>A0A8X6UNU8_NEPPI</name>
<evidence type="ECO:0000313" key="3">
    <source>
        <dbReference type="Proteomes" id="UP000887013"/>
    </source>
</evidence>
<dbReference type="EMBL" id="BMAW01085315">
    <property type="protein sequence ID" value="GFU42382.1"/>
    <property type="molecule type" value="Genomic_DNA"/>
</dbReference>
<dbReference type="AlphaFoldDB" id="A0A8X6UNU8"/>
<comment type="caution">
    <text evidence="2">The sequence shown here is derived from an EMBL/GenBank/DDBJ whole genome shotgun (WGS) entry which is preliminary data.</text>
</comment>
<organism evidence="2 3">
    <name type="scientific">Nephila pilipes</name>
    <name type="common">Giant wood spider</name>
    <name type="synonym">Nephila maculata</name>
    <dbReference type="NCBI Taxonomy" id="299642"/>
    <lineage>
        <taxon>Eukaryota</taxon>
        <taxon>Metazoa</taxon>
        <taxon>Ecdysozoa</taxon>
        <taxon>Arthropoda</taxon>
        <taxon>Chelicerata</taxon>
        <taxon>Arachnida</taxon>
        <taxon>Araneae</taxon>
        <taxon>Araneomorphae</taxon>
        <taxon>Entelegynae</taxon>
        <taxon>Araneoidea</taxon>
        <taxon>Nephilidae</taxon>
        <taxon>Nephila</taxon>
    </lineage>
</organism>
<sequence>MNKKLGQLTNHGTDDEGDSTDEPHPPLEGDSFVGTVLVCPIFCHLEGELGQGASCRLGAREALCPSHLAHCNRRRKIRFDALIPSYETDEKENKK</sequence>
<evidence type="ECO:0000256" key="1">
    <source>
        <dbReference type="SAM" id="MobiDB-lite"/>
    </source>
</evidence>
<protein>
    <submittedName>
        <fullName evidence="2">Uncharacterized protein</fullName>
    </submittedName>
</protein>
<feature type="region of interest" description="Disordered" evidence="1">
    <location>
        <begin position="1"/>
        <end position="29"/>
    </location>
</feature>